<dbReference type="Proteomes" id="UP000584374">
    <property type="component" value="Unassembled WGS sequence"/>
</dbReference>
<evidence type="ECO:0000256" key="6">
    <source>
        <dbReference type="ARBA" id="ARBA00048169"/>
    </source>
</evidence>
<proteinExistence type="inferred from homology"/>
<dbReference type="InterPro" id="IPR000860">
    <property type="entry name" value="HemC"/>
</dbReference>
<dbReference type="SUPFAM" id="SSF53850">
    <property type="entry name" value="Periplasmic binding protein-like II"/>
    <property type="match status" value="1"/>
</dbReference>
<dbReference type="Gene3D" id="3.40.190.10">
    <property type="entry name" value="Periplasmic binding protein-like II"/>
    <property type="match status" value="1"/>
</dbReference>
<keyword evidence="5" id="KW-0627">Porphyrin biosynthesis</keyword>
<sequence length="270" mass="29270">MIITVLRTNAIPAATAGRGAVPESSAAMHRRTRGSAWWAAAPALMPASAPWRVYSAPNRLIVSWGIAGRCKTQGMIGVLLNMTAPSDIMTDDLRERFADAPLRIGTRTTPLAKAQTQRVVSSIEQRVPGLAIETVGIETSADLWTGDLSLLGGKGNFTKEIDRALICGKIDIAVHSMKDVPGDVPLPKGTEFGANLPRGDVHDVLRADELAQQIHLQQSELADWQWSQPDHATILLHRDIAERLNHARATHPSALYHEATSVWFAESSAD</sequence>
<evidence type="ECO:0000313" key="8">
    <source>
        <dbReference type="EMBL" id="MBB5155782.1"/>
    </source>
</evidence>
<comment type="function">
    <text evidence="1">Tetrapolymerization of the monopyrrole PBG into the hydroxymethylbilane pre-uroporphyrinogen in several discrete steps.</text>
</comment>
<organism evidence="8 9">
    <name type="scientific">Saccharopolyspora phatthalungensis</name>
    <dbReference type="NCBI Taxonomy" id="664693"/>
    <lineage>
        <taxon>Bacteria</taxon>
        <taxon>Bacillati</taxon>
        <taxon>Actinomycetota</taxon>
        <taxon>Actinomycetes</taxon>
        <taxon>Pseudonocardiales</taxon>
        <taxon>Pseudonocardiaceae</taxon>
        <taxon>Saccharopolyspora</taxon>
    </lineage>
</organism>
<evidence type="ECO:0000256" key="2">
    <source>
        <dbReference type="ARBA" id="ARBA00005638"/>
    </source>
</evidence>
<dbReference type="EC" id="2.5.1.61" evidence="3"/>
<dbReference type="EMBL" id="JACHIW010000001">
    <property type="protein sequence ID" value="MBB5155782.1"/>
    <property type="molecule type" value="Genomic_DNA"/>
</dbReference>
<dbReference type="PANTHER" id="PTHR11557">
    <property type="entry name" value="PORPHOBILINOGEN DEAMINASE"/>
    <property type="match status" value="1"/>
</dbReference>
<dbReference type="GO" id="GO:0006783">
    <property type="term" value="P:heme biosynthetic process"/>
    <property type="evidence" value="ECO:0007669"/>
    <property type="project" value="TreeGrafter"/>
</dbReference>
<evidence type="ECO:0000256" key="3">
    <source>
        <dbReference type="ARBA" id="ARBA00012655"/>
    </source>
</evidence>
<dbReference type="Pfam" id="PF01379">
    <property type="entry name" value="Porphobil_deam"/>
    <property type="match status" value="1"/>
</dbReference>
<evidence type="ECO:0000256" key="4">
    <source>
        <dbReference type="ARBA" id="ARBA00022679"/>
    </source>
</evidence>
<protein>
    <recommendedName>
        <fullName evidence="3">hydroxymethylbilane synthase</fullName>
        <ecNumber evidence="3">2.5.1.61</ecNumber>
    </recommendedName>
</protein>
<keyword evidence="9" id="KW-1185">Reference proteome</keyword>
<reference evidence="8 9" key="1">
    <citation type="submission" date="2020-08" db="EMBL/GenBank/DDBJ databases">
        <title>Sequencing the genomes of 1000 actinobacteria strains.</title>
        <authorList>
            <person name="Klenk H.-P."/>
        </authorList>
    </citation>
    <scope>NUCLEOTIDE SEQUENCE [LARGE SCALE GENOMIC DNA]</scope>
    <source>
        <strain evidence="8 9">DSM 45584</strain>
    </source>
</reference>
<dbReference type="AlphaFoldDB" id="A0A840PZS6"/>
<keyword evidence="4" id="KW-0808">Transferase</keyword>
<dbReference type="GO" id="GO:0005737">
    <property type="term" value="C:cytoplasm"/>
    <property type="evidence" value="ECO:0007669"/>
    <property type="project" value="TreeGrafter"/>
</dbReference>
<accession>A0A840PZS6</accession>
<dbReference type="GO" id="GO:0004418">
    <property type="term" value="F:hydroxymethylbilane synthase activity"/>
    <property type="evidence" value="ECO:0007669"/>
    <property type="project" value="UniProtKB-EC"/>
</dbReference>
<dbReference type="PRINTS" id="PR00151">
    <property type="entry name" value="PORPHBDMNASE"/>
</dbReference>
<dbReference type="InterPro" id="IPR022417">
    <property type="entry name" value="Porphobilin_deaminase_N"/>
</dbReference>
<evidence type="ECO:0000259" key="7">
    <source>
        <dbReference type="Pfam" id="PF01379"/>
    </source>
</evidence>
<dbReference type="PANTHER" id="PTHR11557:SF0">
    <property type="entry name" value="PORPHOBILINOGEN DEAMINASE"/>
    <property type="match status" value="1"/>
</dbReference>
<comment type="similarity">
    <text evidence="2">Belongs to the HMBS family.</text>
</comment>
<evidence type="ECO:0000256" key="1">
    <source>
        <dbReference type="ARBA" id="ARBA00002869"/>
    </source>
</evidence>
<feature type="domain" description="Porphobilinogen deaminase N-terminal" evidence="7">
    <location>
        <begin position="102"/>
        <end position="208"/>
    </location>
</feature>
<name>A0A840PZS6_9PSEU</name>
<evidence type="ECO:0000256" key="5">
    <source>
        <dbReference type="ARBA" id="ARBA00023244"/>
    </source>
</evidence>
<comment type="catalytic activity">
    <reaction evidence="6">
        <text>4 porphobilinogen + H2O = hydroxymethylbilane + 4 NH4(+)</text>
        <dbReference type="Rhea" id="RHEA:13185"/>
        <dbReference type="ChEBI" id="CHEBI:15377"/>
        <dbReference type="ChEBI" id="CHEBI:28938"/>
        <dbReference type="ChEBI" id="CHEBI:57845"/>
        <dbReference type="ChEBI" id="CHEBI:58126"/>
        <dbReference type="EC" id="2.5.1.61"/>
    </reaction>
</comment>
<evidence type="ECO:0000313" key="9">
    <source>
        <dbReference type="Proteomes" id="UP000584374"/>
    </source>
</evidence>
<dbReference type="RefSeq" id="WP_221467189.1">
    <property type="nucleotide sequence ID" value="NZ_JACHIW010000001.1"/>
</dbReference>
<gene>
    <name evidence="8" type="ORF">BJ970_003316</name>
</gene>
<comment type="caution">
    <text evidence="8">The sequence shown here is derived from an EMBL/GenBank/DDBJ whole genome shotgun (WGS) entry which is preliminary data.</text>
</comment>